<dbReference type="Gene3D" id="3.40.50.140">
    <property type="match status" value="1"/>
</dbReference>
<evidence type="ECO:0000259" key="15">
    <source>
        <dbReference type="PROSITE" id="PS52039"/>
    </source>
</evidence>
<dbReference type="InterPro" id="IPR034144">
    <property type="entry name" value="TOPRIM_TopoIII"/>
</dbReference>
<keyword evidence="5" id="KW-0460">Magnesium</keyword>
<dbReference type="InterPro" id="IPR013825">
    <property type="entry name" value="Topo_IA_cen_sub2"/>
</dbReference>
<evidence type="ECO:0000313" key="17">
    <source>
        <dbReference type="Proteomes" id="UP000250025"/>
    </source>
</evidence>
<feature type="compositionally biased region" description="Low complexity" evidence="13">
    <location>
        <begin position="642"/>
        <end position="652"/>
    </location>
</feature>
<dbReference type="Pfam" id="PF01131">
    <property type="entry name" value="Topoisom_bac"/>
    <property type="match status" value="1"/>
</dbReference>
<evidence type="ECO:0000256" key="9">
    <source>
        <dbReference type="ARBA" id="ARBA00030003"/>
    </source>
</evidence>
<evidence type="ECO:0000256" key="5">
    <source>
        <dbReference type="ARBA" id="ARBA00022842"/>
    </source>
</evidence>
<proteinExistence type="inferred from homology"/>
<evidence type="ECO:0000256" key="12">
    <source>
        <dbReference type="ARBA" id="ARBA00032877"/>
    </source>
</evidence>
<evidence type="ECO:0000256" key="8">
    <source>
        <dbReference type="ARBA" id="ARBA00023235"/>
    </source>
</evidence>
<comment type="similarity">
    <text evidence="2">Belongs to the type IA topoisomerase family.</text>
</comment>
<evidence type="ECO:0000313" key="16">
    <source>
        <dbReference type="EMBL" id="ARS53878.1"/>
    </source>
</evidence>
<sequence>MQLIIAEKPSLGRAIASALPGRFSQSEGALISPDITVSWCFGHLLEQAAPEAYDERLKRWRLDDLPIIPTQWKLVPRPKARGQLAILRRLVKSADRIIHAGDPDREGQLLVQETIEYLGWKGPVERLLISDMNTPAVKRAWQSLEDNARFQPLYQAALTRSRADWLYGINLTRAWTVTGQQAGLKGVLSIGRVQTPLLGLIVRRDRTIEEFQPVDFYPLWADFETRHGIVRAWWQPGDQHRQDDQGRLLDAEPARALAARLPDQPAVIQAVEQKHQRQSAPLPYSLSTLQIDAARRYKMSAQSVLDCAQRLYERHRLITYPRSDCRYLPGDYLKGVGTTLQNACQGDDTLEHWHAGIDTAQKSRAFNDKKIGAHHAIAPTGQTPRWQTLSREEQNVYTLVARNVLAQFYPAFEYRDTRVTLVALKECFMTKGREILQPGWRVLFNTPDEDAILPAMTQGDSARVTQCEVQTRQTRPPEPFTDASLINAMTHVARYVTDNAVRATLKETDGLGTEATRASMIETLLSRDYVYRQSGTIRATRRGRGLIDALPESLSGPERTALWEQRLSRVREGNDSLSAFLNDMAGELKTLVSDVDAARLACAMQQAGGEQPQASTGRKKATTRRGKATRRTSSGSRKRTGKSTSKAGNTTS</sequence>
<dbReference type="NCBIfam" id="TIGR01056">
    <property type="entry name" value="topB"/>
    <property type="match status" value="1"/>
</dbReference>
<dbReference type="PRINTS" id="PR00417">
    <property type="entry name" value="PRTPISMRASEI"/>
</dbReference>
<dbReference type="InterPro" id="IPR023406">
    <property type="entry name" value="Topo_IA_AS"/>
</dbReference>
<evidence type="ECO:0000256" key="13">
    <source>
        <dbReference type="SAM" id="MobiDB-lite"/>
    </source>
</evidence>
<evidence type="ECO:0000256" key="6">
    <source>
        <dbReference type="ARBA" id="ARBA00023029"/>
    </source>
</evidence>
<keyword evidence="6" id="KW-0799">Topoisomerase</keyword>
<reference evidence="16 17" key="1">
    <citation type="journal article" date="2017" name="Int. J. Syst. Evol. Microbiol.">
        <title>Kushneria konosiri sp. nov., isolated from the Korean salt-fermented seafood Daemi-jeot.</title>
        <authorList>
            <person name="Yun J.H."/>
            <person name="Park S.K."/>
            <person name="Lee J.Y."/>
            <person name="Jung M.J."/>
            <person name="Bae J.W."/>
        </authorList>
    </citation>
    <scope>NUCLEOTIDE SEQUENCE [LARGE SCALE GENOMIC DNA]</scope>
    <source>
        <strain evidence="16 17">X49</strain>
    </source>
</reference>
<dbReference type="CDD" id="cd03362">
    <property type="entry name" value="TOPRIM_TopoIA_TopoIII"/>
    <property type="match status" value="1"/>
</dbReference>
<dbReference type="InterPro" id="IPR013826">
    <property type="entry name" value="Topo_IA_cen_sub3"/>
</dbReference>
<dbReference type="CDD" id="cd00186">
    <property type="entry name" value="TOP1Ac"/>
    <property type="match status" value="1"/>
</dbReference>
<feature type="region of interest" description="Disordered" evidence="13">
    <location>
        <begin position="605"/>
        <end position="652"/>
    </location>
</feature>
<feature type="domain" description="Topo IA-type catalytic" evidence="15">
    <location>
        <begin position="150"/>
        <end position="592"/>
    </location>
</feature>
<dbReference type="OrthoDB" id="9803554at2"/>
<feature type="domain" description="Toprim" evidence="14">
    <location>
        <begin position="1"/>
        <end position="133"/>
    </location>
</feature>
<dbReference type="Gene3D" id="1.10.290.10">
    <property type="entry name" value="Topoisomerase I, domain 4"/>
    <property type="match status" value="1"/>
</dbReference>
<keyword evidence="8 16" id="KW-0413">Isomerase</keyword>
<dbReference type="InterPro" id="IPR023405">
    <property type="entry name" value="Topo_IA_core_domain"/>
</dbReference>
<dbReference type="Pfam" id="PF01751">
    <property type="entry name" value="Toprim"/>
    <property type="match status" value="1"/>
</dbReference>
<dbReference type="EC" id="5.6.2.1" evidence="3"/>
<dbReference type="GO" id="GO:0006281">
    <property type="term" value="P:DNA repair"/>
    <property type="evidence" value="ECO:0007669"/>
    <property type="project" value="TreeGrafter"/>
</dbReference>
<dbReference type="InterPro" id="IPR003601">
    <property type="entry name" value="Topo_IA_2"/>
</dbReference>
<keyword evidence="7" id="KW-0238">DNA-binding</keyword>
<evidence type="ECO:0000256" key="2">
    <source>
        <dbReference type="ARBA" id="ARBA00009446"/>
    </source>
</evidence>
<dbReference type="SUPFAM" id="SSF56712">
    <property type="entry name" value="Prokaryotic type I DNA topoisomerase"/>
    <property type="match status" value="1"/>
</dbReference>
<protein>
    <recommendedName>
        <fullName evidence="3">DNA topoisomerase</fullName>
        <ecNumber evidence="3">5.6.2.1</ecNumber>
    </recommendedName>
    <alternativeName>
        <fullName evidence="12">Omega-protein</fullName>
    </alternativeName>
    <alternativeName>
        <fullName evidence="11">Relaxing enzyme</fullName>
    </alternativeName>
    <alternativeName>
        <fullName evidence="9">Swivelase</fullName>
    </alternativeName>
    <alternativeName>
        <fullName evidence="10">Untwisting enzyme</fullName>
    </alternativeName>
</protein>
<evidence type="ECO:0000259" key="14">
    <source>
        <dbReference type="PROSITE" id="PS50880"/>
    </source>
</evidence>
<dbReference type="GO" id="GO:0003677">
    <property type="term" value="F:DNA binding"/>
    <property type="evidence" value="ECO:0007669"/>
    <property type="project" value="UniProtKB-KW"/>
</dbReference>
<dbReference type="Gene3D" id="2.70.20.10">
    <property type="entry name" value="Topoisomerase I, domain 3"/>
    <property type="match status" value="1"/>
</dbReference>
<dbReference type="GO" id="GO:0006310">
    <property type="term" value="P:DNA recombination"/>
    <property type="evidence" value="ECO:0007669"/>
    <property type="project" value="TreeGrafter"/>
</dbReference>
<organism evidence="16 17">
    <name type="scientific">Kushneria konosiri</name>
    <dbReference type="NCBI Taxonomy" id="698828"/>
    <lineage>
        <taxon>Bacteria</taxon>
        <taxon>Pseudomonadati</taxon>
        <taxon>Pseudomonadota</taxon>
        <taxon>Gammaproteobacteria</taxon>
        <taxon>Oceanospirillales</taxon>
        <taxon>Halomonadaceae</taxon>
        <taxon>Kushneria</taxon>
    </lineage>
</organism>
<dbReference type="PROSITE" id="PS00396">
    <property type="entry name" value="TOPO_IA_1"/>
    <property type="match status" value="1"/>
</dbReference>
<dbReference type="InterPro" id="IPR000380">
    <property type="entry name" value="Topo_IA"/>
</dbReference>
<evidence type="ECO:0000256" key="1">
    <source>
        <dbReference type="ARBA" id="ARBA00000213"/>
    </source>
</evidence>
<dbReference type="GO" id="GO:0003917">
    <property type="term" value="F:DNA topoisomerase type I (single strand cut, ATP-independent) activity"/>
    <property type="evidence" value="ECO:0007669"/>
    <property type="project" value="UniProtKB-EC"/>
</dbReference>
<dbReference type="InterPro" id="IPR005738">
    <property type="entry name" value="TopoIII"/>
</dbReference>
<dbReference type="NCBIfam" id="NF005829">
    <property type="entry name" value="PRK07726.1"/>
    <property type="match status" value="1"/>
</dbReference>
<comment type="catalytic activity">
    <reaction evidence="1">
        <text>ATP-independent breakage of single-stranded DNA, followed by passage and rejoining.</text>
        <dbReference type="EC" id="5.6.2.1"/>
    </reaction>
</comment>
<dbReference type="GO" id="GO:0046872">
    <property type="term" value="F:metal ion binding"/>
    <property type="evidence" value="ECO:0007669"/>
    <property type="project" value="UniProtKB-KW"/>
</dbReference>
<evidence type="ECO:0000256" key="11">
    <source>
        <dbReference type="ARBA" id="ARBA00032235"/>
    </source>
</evidence>
<dbReference type="GO" id="GO:0043597">
    <property type="term" value="C:cytoplasmic replication fork"/>
    <property type="evidence" value="ECO:0007669"/>
    <property type="project" value="TreeGrafter"/>
</dbReference>
<evidence type="ECO:0000256" key="3">
    <source>
        <dbReference type="ARBA" id="ARBA00012891"/>
    </source>
</evidence>
<dbReference type="PANTHER" id="PTHR11390:SF21">
    <property type="entry name" value="DNA TOPOISOMERASE 3-ALPHA"/>
    <property type="match status" value="1"/>
</dbReference>
<dbReference type="InterPro" id="IPR013497">
    <property type="entry name" value="Topo_IA_cen"/>
</dbReference>
<evidence type="ECO:0000256" key="10">
    <source>
        <dbReference type="ARBA" id="ARBA00031985"/>
    </source>
</evidence>
<dbReference type="PROSITE" id="PS50880">
    <property type="entry name" value="TOPRIM"/>
    <property type="match status" value="1"/>
</dbReference>
<dbReference type="Gene3D" id="1.10.460.10">
    <property type="entry name" value="Topoisomerase I, domain 2"/>
    <property type="match status" value="1"/>
</dbReference>
<dbReference type="SMART" id="SM00436">
    <property type="entry name" value="TOP1Bc"/>
    <property type="match status" value="1"/>
</dbReference>
<evidence type="ECO:0000256" key="7">
    <source>
        <dbReference type="ARBA" id="ARBA00023125"/>
    </source>
</evidence>
<dbReference type="EMBL" id="CP021323">
    <property type="protein sequence ID" value="ARS53878.1"/>
    <property type="molecule type" value="Genomic_DNA"/>
</dbReference>
<dbReference type="InterPro" id="IPR013824">
    <property type="entry name" value="Topo_IA_cen_sub1"/>
</dbReference>
<dbReference type="PROSITE" id="PS52039">
    <property type="entry name" value="TOPO_IA_2"/>
    <property type="match status" value="1"/>
</dbReference>
<dbReference type="AlphaFoldDB" id="A0A2Z2H937"/>
<dbReference type="PANTHER" id="PTHR11390">
    <property type="entry name" value="PROKARYOTIC DNA TOPOISOMERASE"/>
    <property type="match status" value="1"/>
</dbReference>
<accession>A0A2Z2H937</accession>
<dbReference type="KEGG" id="kus:B9G99_14210"/>
<dbReference type="SMART" id="SM00437">
    <property type="entry name" value="TOP1Ac"/>
    <property type="match status" value="1"/>
</dbReference>
<dbReference type="InterPro" id="IPR006171">
    <property type="entry name" value="TOPRIM_dom"/>
</dbReference>
<name>A0A2Z2H937_9GAMM</name>
<dbReference type="SMART" id="SM00493">
    <property type="entry name" value="TOPRIM"/>
    <property type="match status" value="1"/>
</dbReference>
<evidence type="ECO:0000256" key="4">
    <source>
        <dbReference type="ARBA" id="ARBA00022723"/>
    </source>
</evidence>
<gene>
    <name evidence="16" type="ORF">B9G99_14210</name>
</gene>
<keyword evidence="17" id="KW-1185">Reference proteome</keyword>
<dbReference type="InterPro" id="IPR003602">
    <property type="entry name" value="Topo_IA_DNA-bd_dom"/>
</dbReference>
<dbReference type="GO" id="GO:0006265">
    <property type="term" value="P:DNA topological change"/>
    <property type="evidence" value="ECO:0007669"/>
    <property type="project" value="InterPro"/>
</dbReference>
<feature type="compositionally biased region" description="Basic residues" evidence="13">
    <location>
        <begin position="617"/>
        <end position="641"/>
    </location>
</feature>
<dbReference type="RefSeq" id="WP_086622749.1">
    <property type="nucleotide sequence ID" value="NZ_CP021323.1"/>
</dbReference>
<dbReference type="Proteomes" id="UP000250025">
    <property type="component" value="Chromosome"/>
</dbReference>
<keyword evidence="4" id="KW-0479">Metal-binding</keyword>